<sequence>MPTVYLIRHGEKPSDDSVGLSATGVQRSQCLRTVFGNSSQYNIGYIMAQQYDSAGNQARPYLTVQPLAADLGLTIDHSCARDDSSCVKNAVSNYKGSGNILICWQHTALSNIAKALNDNNALSYRNKLYDEIGTDVYPYNTITLSDENCSGLSNQASIGLSNQASIIESLRGHILVATSLGISIGSAVSIRKKNKENIPPSTAGRKNKTSPRTEEVVARLFKTGQMNTLRDGQRFIQEADGVQ</sequence>
<protein>
    <recommendedName>
        <fullName evidence="4">Phosphoglycerate mutase family protein</fullName>
    </recommendedName>
</protein>
<feature type="non-terminal residue" evidence="2">
    <location>
        <position position="243"/>
    </location>
</feature>
<evidence type="ECO:0000313" key="2">
    <source>
        <dbReference type="EMBL" id="KAG0274713.1"/>
    </source>
</evidence>
<evidence type="ECO:0008006" key="4">
    <source>
        <dbReference type="Google" id="ProtNLM"/>
    </source>
</evidence>
<evidence type="ECO:0000313" key="3">
    <source>
        <dbReference type="Proteomes" id="UP001194696"/>
    </source>
</evidence>
<proteinExistence type="predicted"/>
<dbReference type="Proteomes" id="UP001194696">
    <property type="component" value="Unassembled WGS sequence"/>
</dbReference>
<dbReference type="EMBL" id="JAAAIM010001971">
    <property type="protein sequence ID" value="KAG0274713.1"/>
    <property type="molecule type" value="Genomic_DNA"/>
</dbReference>
<organism evidence="2 3">
    <name type="scientific">Linnemannia gamsii</name>
    <dbReference type="NCBI Taxonomy" id="64522"/>
    <lineage>
        <taxon>Eukaryota</taxon>
        <taxon>Fungi</taxon>
        <taxon>Fungi incertae sedis</taxon>
        <taxon>Mucoromycota</taxon>
        <taxon>Mortierellomycotina</taxon>
        <taxon>Mortierellomycetes</taxon>
        <taxon>Mortierellales</taxon>
        <taxon>Mortierellaceae</taxon>
        <taxon>Linnemannia</taxon>
    </lineage>
</organism>
<feature type="region of interest" description="Disordered" evidence="1">
    <location>
        <begin position="195"/>
        <end position="214"/>
    </location>
</feature>
<gene>
    <name evidence="2" type="ORF">BGZ96_004134</name>
</gene>
<keyword evidence="3" id="KW-1185">Reference proteome</keyword>
<name>A0ABQ7JIE7_9FUNG</name>
<evidence type="ECO:0000256" key="1">
    <source>
        <dbReference type="SAM" id="MobiDB-lite"/>
    </source>
</evidence>
<accession>A0ABQ7JIE7</accession>
<comment type="caution">
    <text evidence="2">The sequence shown here is derived from an EMBL/GenBank/DDBJ whole genome shotgun (WGS) entry which is preliminary data.</text>
</comment>
<reference evidence="2 3" key="1">
    <citation type="journal article" date="2020" name="Fungal Divers.">
        <title>Resolving the Mortierellaceae phylogeny through synthesis of multi-gene phylogenetics and phylogenomics.</title>
        <authorList>
            <person name="Vandepol N."/>
            <person name="Liber J."/>
            <person name="Desiro A."/>
            <person name="Na H."/>
            <person name="Kennedy M."/>
            <person name="Barry K."/>
            <person name="Grigoriev I.V."/>
            <person name="Miller A.N."/>
            <person name="O'Donnell K."/>
            <person name="Stajich J.E."/>
            <person name="Bonito G."/>
        </authorList>
    </citation>
    <scope>NUCLEOTIDE SEQUENCE [LARGE SCALE GENOMIC DNA]</scope>
    <source>
        <strain evidence="2 3">AD045</strain>
    </source>
</reference>